<dbReference type="PANTHER" id="PTHR23289">
    <property type="entry name" value="CYTOCHROME C OXIDASE ASSEMBLY PROTEIN COX15"/>
    <property type="match status" value="1"/>
</dbReference>
<evidence type="ECO:0000256" key="11">
    <source>
        <dbReference type="ARBA" id="ARBA00048044"/>
    </source>
</evidence>
<accession>A0A7S3LE08</accession>
<feature type="transmembrane region" description="Helical" evidence="12">
    <location>
        <begin position="36"/>
        <end position="56"/>
    </location>
</feature>
<name>A0A7S3LE08_9STRA</name>
<evidence type="ECO:0000256" key="4">
    <source>
        <dbReference type="ARBA" id="ARBA00022723"/>
    </source>
</evidence>
<gene>
    <name evidence="13" type="ORF">ACOF00016_LOCUS16213</name>
</gene>
<feature type="transmembrane region" description="Helical" evidence="12">
    <location>
        <begin position="371"/>
        <end position="388"/>
    </location>
</feature>
<dbReference type="GO" id="GO:0006784">
    <property type="term" value="P:heme A biosynthetic process"/>
    <property type="evidence" value="ECO:0007669"/>
    <property type="project" value="InterPro"/>
</dbReference>
<evidence type="ECO:0000256" key="1">
    <source>
        <dbReference type="ARBA" id="ARBA00001970"/>
    </source>
</evidence>
<comment type="subcellular location">
    <subcellularLocation>
        <location evidence="2">Membrane</location>
        <topology evidence="2">Multi-pass membrane protein</topology>
    </subcellularLocation>
</comment>
<comment type="cofactor">
    <cofactor evidence="1">
        <name>heme b</name>
        <dbReference type="ChEBI" id="CHEBI:60344"/>
    </cofactor>
</comment>
<feature type="transmembrane region" description="Helical" evidence="12">
    <location>
        <begin position="343"/>
        <end position="365"/>
    </location>
</feature>
<feature type="transmembrane region" description="Helical" evidence="12">
    <location>
        <begin position="241"/>
        <end position="259"/>
    </location>
</feature>
<evidence type="ECO:0000256" key="3">
    <source>
        <dbReference type="ARBA" id="ARBA00022692"/>
    </source>
</evidence>
<reference evidence="13" key="1">
    <citation type="submission" date="2021-01" db="EMBL/GenBank/DDBJ databases">
        <authorList>
            <person name="Corre E."/>
            <person name="Pelletier E."/>
            <person name="Niang G."/>
            <person name="Scheremetjew M."/>
            <person name="Finn R."/>
            <person name="Kale V."/>
            <person name="Holt S."/>
            <person name="Cochrane G."/>
            <person name="Meng A."/>
            <person name="Brown T."/>
            <person name="Cohen L."/>
        </authorList>
    </citation>
    <scope>NUCLEOTIDE SEQUENCE</scope>
    <source>
        <strain evidence="13">CCMP127</strain>
    </source>
</reference>
<dbReference type="Pfam" id="PF02628">
    <property type="entry name" value="COX15-CtaA"/>
    <property type="match status" value="1"/>
</dbReference>
<evidence type="ECO:0000256" key="12">
    <source>
        <dbReference type="SAM" id="Phobius"/>
    </source>
</evidence>
<dbReference type="AlphaFoldDB" id="A0A7S3LE08"/>
<organism evidence="13">
    <name type="scientific">Amphora coffeiformis</name>
    <dbReference type="NCBI Taxonomy" id="265554"/>
    <lineage>
        <taxon>Eukaryota</taxon>
        <taxon>Sar</taxon>
        <taxon>Stramenopiles</taxon>
        <taxon>Ochrophyta</taxon>
        <taxon>Bacillariophyta</taxon>
        <taxon>Bacillariophyceae</taxon>
        <taxon>Bacillariophycidae</taxon>
        <taxon>Thalassiophysales</taxon>
        <taxon>Catenulaceae</taxon>
        <taxon>Amphora</taxon>
    </lineage>
</organism>
<evidence type="ECO:0000313" key="13">
    <source>
        <dbReference type="EMBL" id="CAE0419372.1"/>
    </source>
</evidence>
<evidence type="ECO:0008006" key="14">
    <source>
        <dbReference type="Google" id="ProtNLM"/>
    </source>
</evidence>
<proteinExistence type="predicted"/>
<evidence type="ECO:0000256" key="9">
    <source>
        <dbReference type="ARBA" id="ARBA00023136"/>
    </source>
</evidence>
<dbReference type="GO" id="GO:0005743">
    <property type="term" value="C:mitochondrial inner membrane"/>
    <property type="evidence" value="ECO:0007669"/>
    <property type="project" value="TreeGrafter"/>
</dbReference>
<protein>
    <recommendedName>
        <fullName evidence="14">Heme A synthase</fullName>
    </recommendedName>
</protein>
<dbReference type="InterPro" id="IPR003780">
    <property type="entry name" value="COX15/CtaA_fam"/>
</dbReference>
<dbReference type="EMBL" id="HBIM01021779">
    <property type="protein sequence ID" value="CAE0419372.1"/>
    <property type="molecule type" value="Transcribed_RNA"/>
</dbReference>
<evidence type="ECO:0000256" key="8">
    <source>
        <dbReference type="ARBA" id="ARBA00023133"/>
    </source>
</evidence>
<sequence>MSPAAATVASSTANTLLRQGLPYLVRNNPHGRTGQWILGTAGLVVGMIHVGGVTRLTQSGLSMTTWSPLGSLPPLTEAAWQAEFARYQQFPEWEQRKSMTLRDFQFIYAWEYGHRMMGRFIGIAFTLPWIYFTVKRKIPTGYQARMLGLWTMGGMQGVVGWWMVKSGLGEDRRGDKGEIRVQPVRLAAHLSMAMATYGALVWTGLDILALPHNKQGHLVSLVESLSHGSLKALGRLRAGSWLLTGLTAATIASGALVAGNDAGRAYNSWPAMNGQGALFVVPEAWPVDKPLFWTVTKDTPTVQGNHRLLASATALTGLGVLGAVAASGPALGAALTPQVRNGLMAVGITVLGQYSLGVVTLLNYAPISLAAAHQVGSLAVFTSGLYLAHSLRYASRRVVKQVIR</sequence>
<comment type="catalytic activity">
    <reaction evidence="11">
        <text>Fe(II)-heme o + 2 A + H2O = Fe(II)-heme a + 2 AH2</text>
        <dbReference type="Rhea" id="RHEA:63388"/>
        <dbReference type="ChEBI" id="CHEBI:13193"/>
        <dbReference type="ChEBI" id="CHEBI:15377"/>
        <dbReference type="ChEBI" id="CHEBI:17499"/>
        <dbReference type="ChEBI" id="CHEBI:60530"/>
        <dbReference type="ChEBI" id="CHEBI:61715"/>
        <dbReference type="EC" id="1.17.99.9"/>
    </reaction>
    <physiologicalReaction direction="left-to-right" evidence="11">
        <dbReference type="Rhea" id="RHEA:63389"/>
    </physiologicalReaction>
</comment>
<keyword evidence="8" id="KW-0350">Heme biosynthesis</keyword>
<evidence type="ECO:0000256" key="7">
    <source>
        <dbReference type="ARBA" id="ARBA00023004"/>
    </source>
</evidence>
<evidence type="ECO:0000256" key="2">
    <source>
        <dbReference type="ARBA" id="ARBA00004141"/>
    </source>
</evidence>
<keyword evidence="6" id="KW-0560">Oxidoreductase</keyword>
<dbReference type="GO" id="GO:0120547">
    <property type="term" value="F:heme A synthase activity"/>
    <property type="evidence" value="ECO:0007669"/>
    <property type="project" value="UniProtKB-EC"/>
</dbReference>
<feature type="transmembrane region" description="Helical" evidence="12">
    <location>
        <begin position="146"/>
        <end position="164"/>
    </location>
</feature>
<feature type="transmembrane region" description="Helical" evidence="12">
    <location>
        <begin position="308"/>
        <end position="331"/>
    </location>
</feature>
<keyword evidence="9 12" id="KW-0472">Membrane</keyword>
<dbReference type="GO" id="GO:0016653">
    <property type="term" value="F:oxidoreductase activity, acting on NAD(P)H, heme protein as acceptor"/>
    <property type="evidence" value="ECO:0007669"/>
    <property type="project" value="TreeGrafter"/>
</dbReference>
<dbReference type="PANTHER" id="PTHR23289:SF2">
    <property type="entry name" value="CYTOCHROME C OXIDASE ASSEMBLY PROTEIN COX15 HOMOLOG"/>
    <property type="match status" value="1"/>
</dbReference>
<evidence type="ECO:0000256" key="6">
    <source>
        <dbReference type="ARBA" id="ARBA00023002"/>
    </source>
</evidence>
<feature type="transmembrane region" description="Helical" evidence="12">
    <location>
        <begin position="116"/>
        <end position="134"/>
    </location>
</feature>
<keyword evidence="4" id="KW-0479">Metal-binding</keyword>
<dbReference type="InterPro" id="IPR023754">
    <property type="entry name" value="HemeA_Synthase_type2"/>
</dbReference>
<evidence type="ECO:0000256" key="10">
    <source>
        <dbReference type="ARBA" id="ARBA00044501"/>
    </source>
</evidence>
<comment type="pathway">
    <text evidence="10">Porphyrin-containing compound metabolism; heme A biosynthesis; heme A from heme O: step 1/1.</text>
</comment>
<dbReference type="GO" id="GO:0046872">
    <property type="term" value="F:metal ion binding"/>
    <property type="evidence" value="ECO:0007669"/>
    <property type="project" value="UniProtKB-KW"/>
</dbReference>
<keyword evidence="5 12" id="KW-1133">Transmembrane helix</keyword>
<keyword evidence="7" id="KW-0408">Iron</keyword>
<keyword evidence="3 12" id="KW-0812">Transmembrane</keyword>
<evidence type="ECO:0000256" key="5">
    <source>
        <dbReference type="ARBA" id="ARBA00022989"/>
    </source>
</evidence>
<feature type="transmembrane region" description="Helical" evidence="12">
    <location>
        <begin position="184"/>
        <end position="205"/>
    </location>
</feature>